<organism evidence="1 2">
    <name type="scientific">Cerrena zonata</name>
    <dbReference type="NCBI Taxonomy" id="2478898"/>
    <lineage>
        <taxon>Eukaryota</taxon>
        <taxon>Fungi</taxon>
        <taxon>Dikarya</taxon>
        <taxon>Basidiomycota</taxon>
        <taxon>Agaricomycotina</taxon>
        <taxon>Agaricomycetes</taxon>
        <taxon>Polyporales</taxon>
        <taxon>Cerrenaceae</taxon>
        <taxon>Cerrena</taxon>
    </lineage>
</organism>
<evidence type="ECO:0000313" key="1">
    <source>
        <dbReference type="EMBL" id="KAK7693679.1"/>
    </source>
</evidence>
<gene>
    <name evidence="1" type="ORF">QCA50_003249</name>
</gene>
<keyword evidence="2" id="KW-1185">Reference proteome</keyword>
<sequence>MWADTAAHALKDSILFVQDYLEMLAEAGGRVISVTSGIGSYNSPYERATLMAHDYLKEQLEPLGVRTILITADTLCNDPVERFDGIWASRSGTVLQHIHRIRGAITQLSMQDISAVTQEEIGVATHRILCARYPMSCYSIGIYSLLFGTRDNMKDLVSLCVKALIQ</sequence>
<comment type="caution">
    <text evidence="1">The sequence shown here is derived from an EMBL/GenBank/DDBJ whole genome shotgun (WGS) entry which is preliminary data.</text>
</comment>
<proteinExistence type="predicted"/>
<reference evidence="1 2" key="1">
    <citation type="submission" date="2022-09" db="EMBL/GenBank/DDBJ databases">
        <authorList>
            <person name="Palmer J.M."/>
        </authorList>
    </citation>
    <scope>NUCLEOTIDE SEQUENCE [LARGE SCALE GENOMIC DNA]</scope>
    <source>
        <strain evidence="1 2">DSM 7382</strain>
    </source>
</reference>
<dbReference type="Proteomes" id="UP001385951">
    <property type="component" value="Unassembled WGS sequence"/>
</dbReference>
<dbReference type="EMBL" id="JASBNA010000003">
    <property type="protein sequence ID" value="KAK7693679.1"/>
    <property type="molecule type" value="Genomic_DNA"/>
</dbReference>
<accession>A0AAW0GRK6</accession>
<name>A0AAW0GRK6_9APHY</name>
<protein>
    <submittedName>
        <fullName evidence="1">Uncharacterized protein</fullName>
    </submittedName>
</protein>
<dbReference type="AlphaFoldDB" id="A0AAW0GRK6"/>
<evidence type="ECO:0000313" key="2">
    <source>
        <dbReference type="Proteomes" id="UP001385951"/>
    </source>
</evidence>